<organism evidence="1 2">
    <name type="scientific">Sphaeroforma arctica JP610</name>
    <dbReference type="NCBI Taxonomy" id="667725"/>
    <lineage>
        <taxon>Eukaryota</taxon>
        <taxon>Ichthyosporea</taxon>
        <taxon>Ichthyophonida</taxon>
        <taxon>Sphaeroforma</taxon>
    </lineage>
</organism>
<reference evidence="1 2" key="1">
    <citation type="submission" date="2011-02" db="EMBL/GenBank/DDBJ databases">
        <title>The Genome Sequence of Sphaeroforma arctica JP610.</title>
        <authorList>
            <consortium name="The Broad Institute Genome Sequencing Platform"/>
            <person name="Russ C."/>
            <person name="Cuomo C."/>
            <person name="Young S.K."/>
            <person name="Zeng Q."/>
            <person name="Gargeya S."/>
            <person name="Alvarado L."/>
            <person name="Berlin A."/>
            <person name="Chapman S.B."/>
            <person name="Chen Z."/>
            <person name="Freedman E."/>
            <person name="Gellesch M."/>
            <person name="Goldberg J."/>
            <person name="Griggs A."/>
            <person name="Gujja S."/>
            <person name="Heilman E."/>
            <person name="Heiman D."/>
            <person name="Howarth C."/>
            <person name="Mehta T."/>
            <person name="Neiman D."/>
            <person name="Pearson M."/>
            <person name="Roberts A."/>
            <person name="Saif S."/>
            <person name="Shea T."/>
            <person name="Shenoy N."/>
            <person name="Sisk P."/>
            <person name="Stolte C."/>
            <person name="Sykes S."/>
            <person name="White J."/>
            <person name="Yandava C."/>
            <person name="Burger G."/>
            <person name="Gray M.W."/>
            <person name="Holland P.W.H."/>
            <person name="King N."/>
            <person name="Lang F.B.F."/>
            <person name="Roger A.J."/>
            <person name="Ruiz-Trillo I."/>
            <person name="Haas B."/>
            <person name="Nusbaum C."/>
            <person name="Birren B."/>
        </authorList>
    </citation>
    <scope>NUCLEOTIDE SEQUENCE [LARGE SCALE GENOMIC DNA]</scope>
    <source>
        <strain evidence="1 2">JP610</strain>
    </source>
</reference>
<sequence length="130" mass="14452">MVSYLVAVSCIFRATSDSSREKSMVGIHSPEELLMPLDDIVNSARALAQSQRKINDPAQETQYIHIEGTKHMFSIFQLSDTPCRRVVAMAACECVRPVLDMKFISPALSEHLEEVRQVVGTAYLSTGPPR</sequence>
<proteinExistence type="predicted"/>
<keyword evidence="2" id="KW-1185">Reference proteome</keyword>
<gene>
    <name evidence="1" type="ORF">SARC_07029</name>
</gene>
<dbReference type="Proteomes" id="UP000054560">
    <property type="component" value="Unassembled WGS sequence"/>
</dbReference>
<protein>
    <submittedName>
        <fullName evidence="1">Uncharacterized protein</fullName>
    </submittedName>
</protein>
<accession>A0A0L0FUV4</accession>
<dbReference type="AlphaFoldDB" id="A0A0L0FUV4"/>
<dbReference type="RefSeq" id="XP_014154522.1">
    <property type="nucleotide sequence ID" value="XM_014299047.1"/>
</dbReference>
<evidence type="ECO:0000313" key="2">
    <source>
        <dbReference type="Proteomes" id="UP000054560"/>
    </source>
</evidence>
<name>A0A0L0FUV4_9EUKA</name>
<dbReference type="EMBL" id="KQ242128">
    <property type="protein sequence ID" value="KNC80620.1"/>
    <property type="molecule type" value="Genomic_DNA"/>
</dbReference>
<dbReference type="GeneID" id="25907533"/>
<evidence type="ECO:0000313" key="1">
    <source>
        <dbReference type="EMBL" id="KNC80620.1"/>
    </source>
</evidence>